<dbReference type="PANTHER" id="PTHR43790">
    <property type="entry name" value="CARBOHYDRATE TRANSPORT ATP-BINDING PROTEIN MG119-RELATED"/>
    <property type="match status" value="1"/>
</dbReference>
<dbReference type="PROSITE" id="PS50893">
    <property type="entry name" value="ABC_TRANSPORTER_2"/>
    <property type="match status" value="2"/>
</dbReference>
<dbReference type="RefSeq" id="WP_354193662.1">
    <property type="nucleotide sequence ID" value="NZ_JBEPML010000004.1"/>
</dbReference>
<dbReference type="Pfam" id="PF00005">
    <property type="entry name" value="ABC_tran"/>
    <property type="match status" value="2"/>
</dbReference>
<dbReference type="InterPro" id="IPR027417">
    <property type="entry name" value="P-loop_NTPase"/>
</dbReference>
<accession>A0ABV2MX26</accession>
<dbReference type="PROSITE" id="PS00211">
    <property type="entry name" value="ABC_TRANSPORTER_1"/>
    <property type="match status" value="1"/>
</dbReference>
<dbReference type="InterPro" id="IPR017871">
    <property type="entry name" value="ABC_transporter-like_CS"/>
</dbReference>
<evidence type="ECO:0000256" key="3">
    <source>
        <dbReference type="ARBA" id="ARBA00022597"/>
    </source>
</evidence>
<evidence type="ECO:0000256" key="2">
    <source>
        <dbReference type="ARBA" id="ARBA00022448"/>
    </source>
</evidence>
<evidence type="ECO:0000313" key="8">
    <source>
        <dbReference type="EMBL" id="MET3791329.1"/>
    </source>
</evidence>
<dbReference type="CDD" id="cd03216">
    <property type="entry name" value="ABC_Carb_Monos_I"/>
    <property type="match status" value="1"/>
</dbReference>
<feature type="domain" description="ABC transporter" evidence="7">
    <location>
        <begin position="17"/>
        <end position="252"/>
    </location>
</feature>
<dbReference type="GO" id="GO:0005524">
    <property type="term" value="F:ATP binding"/>
    <property type="evidence" value="ECO:0007669"/>
    <property type="project" value="UniProtKB-KW"/>
</dbReference>
<dbReference type="PANTHER" id="PTHR43790:SF9">
    <property type="entry name" value="GALACTOFURANOSE TRANSPORTER ATP-BINDING PROTEIN YTFR"/>
    <property type="match status" value="1"/>
</dbReference>
<evidence type="ECO:0000256" key="1">
    <source>
        <dbReference type="ARBA" id="ARBA00005417"/>
    </source>
</evidence>
<proteinExistence type="inferred from homology"/>
<reference evidence="8 9" key="1">
    <citation type="submission" date="2024-06" db="EMBL/GenBank/DDBJ databases">
        <title>Genomic Encyclopedia of Type Strains, Phase IV (KMG-IV): sequencing the most valuable type-strain genomes for metagenomic binning, comparative biology and taxonomic classification.</title>
        <authorList>
            <person name="Goeker M."/>
        </authorList>
    </citation>
    <scope>NUCLEOTIDE SEQUENCE [LARGE SCALE GENOMIC DNA]</scope>
    <source>
        <strain evidence="8 9">DSM 27865</strain>
    </source>
</reference>
<dbReference type="EMBL" id="JBEPML010000004">
    <property type="protein sequence ID" value="MET3791329.1"/>
    <property type="molecule type" value="Genomic_DNA"/>
</dbReference>
<evidence type="ECO:0000256" key="5">
    <source>
        <dbReference type="ARBA" id="ARBA00022741"/>
    </source>
</evidence>
<dbReference type="SMART" id="SM00382">
    <property type="entry name" value="AAA"/>
    <property type="match status" value="2"/>
</dbReference>
<comment type="caution">
    <text evidence="8">The sequence shown here is derived from an EMBL/GenBank/DDBJ whole genome shotgun (WGS) entry which is preliminary data.</text>
</comment>
<protein>
    <submittedName>
        <fullName evidence="8">Ribose transport system ATP-binding protein/rhamnose transport system ATP-binding protein</fullName>
    </submittedName>
</protein>
<evidence type="ECO:0000313" key="9">
    <source>
        <dbReference type="Proteomes" id="UP001549076"/>
    </source>
</evidence>
<comment type="similarity">
    <text evidence="1">Belongs to the ABC transporter superfamily.</text>
</comment>
<dbReference type="CDD" id="cd03215">
    <property type="entry name" value="ABC_Carb_Monos_II"/>
    <property type="match status" value="1"/>
</dbReference>
<feature type="domain" description="ABC transporter" evidence="7">
    <location>
        <begin position="262"/>
        <end position="507"/>
    </location>
</feature>
<sequence>MHALRPFVSEPMYPFAFEARNISRSFGVVQALKDVSVGIRPGEIHAIIGENGAGKSTLMNIFCGKLPASEGELLRNGEHVVFHSPIDAQRAGVAIAPQEVNLVPNLSVSENIMLGAHITRGLTIDWRATRKAAIEHLHTVDDTIDPRMPVSALSKAHQQLVQIARAAATDAKILIFDEPTAALTYRETEKLYAYLNAFRAAGGSAFYISHRLDEIIDLSDRITVLRDGRYVGELEPKATSKDEMVRMMAGRIVGKGNAGSRIVPEEAGTALKVSGLTRQGEFEDISFTLRRGEILGVSGLVGSGRTEVAKCIFGLTRRDAGNIEIAGQPTEINSPADAIRQGLVYLPEERKQEGIFPLLSIAENMALPNLDRFRGLAHMRSADMFDEVQRFVTDLKIKIGHPKDPITSLSGGNQQKVIIGRWLMKNSRILIMDEPTRGIDVAAKFEIQRQLRMFTEKAGLSVIFISSEMEEVLDVSDRILVMHEGRLKGIFPARDATPETLLQAAMS</sequence>
<dbReference type="Gene3D" id="3.40.50.300">
    <property type="entry name" value="P-loop containing nucleotide triphosphate hydrolases"/>
    <property type="match status" value="2"/>
</dbReference>
<dbReference type="InterPro" id="IPR050107">
    <property type="entry name" value="ABC_carbohydrate_import_ATPase"/>
</dbReference>
<keyword evidence="2" id="KW-0813">Transport</keyword>
<evidence type="ECO:0000256" key="4">
    <source>
        <dbReference type="ARBA" id="ARBA00022737"/>
    </source>
</evidence>
<dbReference type="Proteomes" id="UP001549076">
    <property type="component" value="Unassembled WGS sequence"/>
</dbReference>
<organism evidence="8 9">
    <name type="scientific">Aquamicrobium terrae</name>
    <dbReference type="NCBI Taxonomy" id="1324945"/>
    <lineage>
        <taxon>Bacteria</taxon>
        <taxon>Pseudomonadati</taxon>
        <taxon>Pseudomonadota</taxon>
        <taxon>Alphaproteobacteria</taxon>
        <taxon>Hyphomicrobiales</taxon>
        <taxon>Phyllobacteriaceae</taxon>
        <taxon>Aquamicrobium</taxon>
    </lineage>
</organism>
<gene>
    <name evidence="8" type="ORF">ABID37_001537</name>
</gene>
<evidence type="ECO:0000256" key="6">
    <source>
        <dbReference type="ARBA" id="ARBA00022840"/>
    </source>
</evidence>
<keyword evidence="9" id="KW-1185">Reference proteome</keyword>
<dbReference type="InterPro" id="IPR003439">
    <property type="entry name" value="ABC_transporter-like_ATP-bd"/>
</dbReference>
<name>A0ABV2MX26_9HYPH</name>
<keyword evidence="4" id="KW-0677">Repeat</keyword>
<evidence type="ECO:0000259" key="7">
    <source>
        <dbReference type="PROSITE" id="PS50893"/>
    </source>
</evidence>
<keyword evidence="6 8" id="KW-0067">ATP-binding</keyword>
<keyword evidence="3" id="KW-0762">Sugar transport</keyword>
<dbReference type="SUPFAM" id="SSF52540">
    <property type="entry name" value="P-loop containing nucleoside triphosphate hydrolases"/>
    <property type="match status" value="2"/>
</dbReference>
<keyword evidence="5" id="KW-0547">Nucleotide-binding</keyword>
<dbReference type="InterPro" id="IPR003593">
    <property type="entry name" value="AAA+_ATPase"/>
</dbReference>